<dbReference type="PANTHER" id="PTHR43081">
    <property type="entry name" value="ADENYLATE CYCLASE, TERMINAL-DIFFERENTIATION SPECIFIC-RELATED"/>
    <property type="match status" value="1"/>
</dbReference>
<feature type="transmembrane region" description="Helical" evidence="1">
    <location>
        <begin position="137"/>
        <end position="164"/>
    </location>
</feature>
<dbReference type="STRING" id="1763537.ULVI_09795"/>
<dbReference type="PANTHER" id="PTHR43081:SF1">
    <property type="entry name" value="ADENYLATE CYCLASE, TERMINAL-DIFFERENTIATION SPECIFIC"/>
    <property type="match status" value="1"/>
</dbReference>
<feature type="transmembrane region" description="Helical" evidence="1">
    <location>
        <begin position="21"/>
        <end position="42"/>
    </location>
</feature>
<dbReference type="GO" id="GO:0009190">
    <property type="term" value="P:cyclic nucleotide biosynthetic process"/>
    <property type="evidence" value="ECO:0007669"/>
    <property type="project" value="InterPro"/>
</dbReference>
<dbReference type="AlphaFoldDB" id="A0A167HQP6"/>
<dbReference type="CDD" id="cd07302">
    <property type="entry name" value="CHD"/>
    <property type="match status" value="1"/>
</dbReference>
<dbReference type="OrthoDB" id="9768499at2"/>
<feature type="transmembrane region" description="Helical" evidence="1">
    <location>
        <begin position="94"/>
        <end position="117"/>
    </location>
</feature>
<comment type="caution">
    <text evidence="3">The sequence shown here is derived from an EMBL/GenBank/DDBJ whole genome shotgun (WGS) entry which is preliminary data.</text>
</comment>
<evidence type="ECO:0000259" key="2">
    <source>
        <dbReference type="PROSITE" id="PS50125"/>
    </source>
</evidence>
<keyword evidence="1" id="KW-0812">Transmembrane</keyword>
<dbReference type="GO" id="GO:0004016">
    <property type="term" value="F:adenylate cyclase activity"/>
    <property type="evidence" value="ECO:0007669"/>
    <property type="project" value="UniProtKB-ARBA"/>
</dbReference>
<feature type="domain" description="Guanylate cyclase" evidence="2">
    <location>
        <begin position="190"/>
        <end position="319"/>
    </location>
</feature>
<dbReference type="InterPro" id="IPR001054">
    <property type="entry name" value="A/G_cyclase"/>
</dbReference>
<dbReference type="SUPFAM" id="SSF55073">
    <property type="entry name" value="Nucleotide cyclase"/>
    <property type="match status" value="1"/>
</dbReference>
<keyword evidence="1" id="KW-1133">Transmembrane helix</keyword>
<organism evidence="3 4">
    <name type="scientific">Cochleicola gelatinilyticus</name>
    <dbReference type="NCBI Taxonomy" id="1763537"/>
    <lineage>
        <taxon>Bacteria</taxon>
        <taxon>Pseudomonadati</taxon>
        <taxon>Bacteroidota</taxon>
        <taxon>Flavobacteriia</taxon>
        <taxon>Flavobacteriales</taxon>
        <taxon>Flavobacteriaceae</taxon>
        <taxon>Cochleicola</taxon>
    </lineage>
</organism>
<keyword evidence="1" id="KW-0472">Membrane</keyword>
<reference evidence="3 4" key="1">
    <citation type="submission" date="2016-02" db="EMBL/GenBank/DDBJ databases">
        <title>Ulvibacter sp. LPB0005, isolated from Thais luteostoma.</title>
        <authorList>
            <person name="Shin S.-K."/>
            <person name="Yi H."/>
        </authorList>
    </citation>
    <scope>NUCLEOTIDE SEQUENCE [LARGE SCALE GENOMIC DNA]</scope>
    <source>
        <strain evidence="3 4">LPB0005</strain>
    </source>
</reference>
<gene>
    <name evidence="3" type="ORF">ULVI_09795</name>
</gene>
<name>A0A167HQP6_9FLAO</name>
<protein>
    <recommendedName>
        <fullName evidence="2">Guanylate cyclase domain-containing protein</fullName>
    </recommendedName>
</protein>
<evidence type="ECO:0000313" key="4">
    <source>
        <dbReference type="Proteomes" id="UP000077013"/>
    </source>
</evidence>
<dbReference type="PROSITE" id="PS50125">
    <property type="entry name" value="GUANYLATE_CYCLASE_2"/>
    <property type="match status" value="1"/>
</dbReference>
<dbReference type="InterPro" id="IPR050697">
    <property type="entry name" value="Adenylyl/Guanylyl_Cyclase_3/4"/>
</dbReference>
<dbReference type="Proteomes" id="UP000077013">
    <property type="component" value="Unassembled WGS sequence"/>
</dbReference>
<dbReference type="RefSeq" id="WP_082830836.1">
    <property type="nucleotide sequence ID" value="NZ_LRXL01000037.1"/>
</dbReference>
<dbReference type="GO" id="GO:0035556">
    <property type="term" value="P:intracellular signal transduction"/>
    <property type="evidence" value="ECO:0007669"/>
    <property type="project" value="InterPro"/>
</dbReference>
<keyword evidence="4" id="KW-1185">Reference proteome</keyword>
<proteinExistence type="predicted"/>
<dbReference type="EMBL" id="LRXL01000037">
    <property type="protein sequence ID" value="OAB78864.1"/>
    <property type="molecule type" value="Genomic_DNA"/>
</dbReference>
<dbReference type="Gene3D" id="3.30.70.1230">
    <property type="entry name" value="Nucleotide cyclase"/>
    <property type="match status" value="1"/>
</dbReference>
<sequence>MAKKPKFKRYNERQIWFYSKRAFWILFAWVLISNVLFFYEFFTLKSNGGLTSAFDFESSFTANMIVAVLAGLIGGIFTVNLMERWLRKHAFWKALLYITIAYITTAILISFIGMLYFKSDALGLPFYDPEVLQAVGYFFTTWLFLKNFILWLLIVIVTLIVLMVNDKYGPGVFPDYLMGRYFMPKNERRIFMFADIKDATTIAEELGEEKYFNFLKDFFRDIAPAIVQTRAEVYQYVGDEVVLSWKMKHGLKHGNALQCFYSMKRLIAYKSPKYIKKYGVAPVFKAGYHYGNVMVGEIGQIKRDIAFSGDVLNTTSRIQSLCNELGVEILASKEFGDLSYKLPKRVVKHPVGKEKLKGKAEEMELVTYTRNQA</sequence>
<accession>A0A167HQP6</accession>
<evidence type="ECO:0000313" key="3">
    <source>
        <dbReference type="EMBL" id="OAB78864.1"/>
    </source>
</evidence>
<evidence type="ECO:0000256" key="1">
    <source>
        <dbReference type="SAM" id="Phobius"/>
    </source>
</evidence>
<feature type="transmembrane region" description="Helical" evidence="1">
    <location>
        <begin position="62"/>
        <end position="82"/>
    </location>
</feature>
<dbReference type="InterPro" id="IPR029787">
    <property type="entry name" value="Nucleotide_cyclase"/>
</dbReference>
<dbReference type="Pfam" id="PF00211">
    <property type="entry name" value="Guanylate_cyc"/>
    <property type="match status" value="1"/>
</dbReference>